<dbReference type="Proteomes" id="UP000186004">
    <property type="component" value="Unassembled WGS sequence"/>
</dbReference>
<name>A0A1N7ABZ2_9ACTN</name>
<dbReference type="STRING" id="1198245.SAMN05444858_10945"/>
<dbReference type="NCBIfam" id="NF038083">
    <property type="entry name" value="CU044_5270_fam"/>
    <property type="match status" value="1"/>
</dbReference>
<evidence type="ECO:0000256" key="1">
    <source>
        <dbReference type="SAM" id="MobiDB-lite"/>
    </source>
</evidence>
<dbReference type="OrthoDB" id="5176520at2"/>
<evidence type="ECO:0008006" key="4">
    <source>
        <dbReference type="Google" id="ProtNLM"/>
    </source>
</evidence>
<evidence type="ECO:0000313" key="2">
    <source>
        <dbReference type="EMBL" id="SIR36588.1"/>
    </source>
</evidence>
<sequence>MHTKQQVRELMGPADPARDAVVPPSPLTAHDLILRAEDATATPGGPARRAASRRNVLVGAAAALTVLGPAGVAQVLRNGASTGTAPAHPVTGTVLEPVAYEVPAGEPAGPYLRALAARLVDAPQDASGGRYSYWHTKSWGGSATMSPEGHMMSDVRERREFVADDGRRWQEDKPLGVEFPDTASREYWSTRLRSPSADPSATRPPQGIREIPPDPVDRRLPADRAELARWLRTDRPAGELVMRTYQLYSSYLVPRRTRADLLTILAEKPGFVWHGKVVDRAGRRGVAVTADLVPPPGERLQRAQMLLVFDPSTGELLAYEYLETAPNRRVLHYLLMLEARRTDTVN</sequence>
<dbReference type="AlphaFoldDB" id="A0A1N7ABZ2"/>
<keyword evidence="3" id="KW-1185">Reference proteome</keyword>
<organism evidence="2 3">
    <name type="scientific">Micromonospora avicenniae</name>
    <dbReference type="NCBI Taxonomy" id="1198245"/>
    <lineage>
        <taxon>Bacteria</taxon>
        <taxon>Bacillati</taxon>
        <taxon>Actinomycetota</taxon>
        <taxon>Actinomycetes</taxon>
        <taxon>Micromonosporales</taxon>
        <taxon>Micromonosporaceae</taxon>
        <taxon>Micromonospora</taxon>
    </lineage>
</organism>
<feature type="region of interest" description="Disordered" evidence="1">
    <location>
        <begin position="1"/>
        <end position="23"/>
    </location>
</feature>
<dbReference type="RefSeq" id="WP_076471101.1">
    <property type="nucleotide sequence ID" value="NZ_FTNF01000009.1"/>
</dbReference>
<feature type="region of interest" description="Disordered" evidence="1">
    <location>
        <begin position="191"/>
        <end position="219"/>
    </location>
</feature>
<accession>A0A1N7ABZ2</accession>
<gene>
    <name evidence="2" type="ORF">SAMN05444858_10945</name>
</gene>
<dbReference type="InterPro" id="IPR047789">
    <property type="entry name" value="CU044_5270-like"/>
</dbReference>
<proteinExistence type="predicted"/>
<protein>
    <recommendedName>
        <fullName evidence="4">CU044_5270 family protein</fullName>
    </recommendedName>
</protein>
<reference evidence="2 3" key="1">
    <citation type="submission" date="2017-01" db="EMBL/GenBank/DDBJ databases">
        <authorList>
            <person name="Mah S.A."/>
            <person name="Swanson W.J."/>
            <person name="Moy G.W."/>
            <person name="Vacquier V.D."/>
        </authorList>
    </citation>
    <scope>NUCLEOTIDE SEQUENCE [LARGE SCALE GENOMIC DNA]</scope>
    <source>
        <strain evidence="2 3">DSM 45758</strain>
    </source>
</reference>
<dbReference type="EMBL" id="FTNF01000009">
    <property type="protein sequence ID" value="SIR36588.1"/>
    <property type="molecule type" value="Genomic_DNA"/>
</dbReference>
<feature type="compositionally biased region" description="Low complexity" evidence="1">
    <location>
        <begin position="13"/>
        <end position="22"/>
    </location>
</feature>
<evidence type="ECO:0000313" key="3">
    <source>
        <dbReference type="Proteomes" id="UP000186004"/>
    </source>
</evidence>